<dbReference type="EMBL" id="JABSTQ010011246">
    <property type="protein sequence ID" value="KAG0413590.1"/>
    <property type="molecule type" value="Genomic_DNA"/>
</dbReference>
<keyword evidence="2" id="KW-1185">Reference proteome</keyword>
<sequence>MGFTRGSLQRVQLVQAQLKETILGNVVVPLGLVGARLLHVSVDLVFPYVTQEPIVQALSTFGKVKGISYVTFRDRPDIMTGTRVMKVEMTKLILNFINIQGRRVMVDYRGLRRVCSKCGQEGNIGPACKTPRCNRCAVFGHATAGCTNPCQRRGHAHATVGCTQRKTIAAVTQSTSTLPFRETPQRAATVPVVSPASEQPKDNPSPSIHPQDLPPPHGNPVAAHDSQSREADSPSPYADRLCPVRGRRSDSLPRASPALAHIPWCFGDFQHAGASGRQRHVY</sequence>
<organism evidence="1 2">
    <name type="scientific">Ixodes persulcatus</name>
    <name type="common">Taiga tick</name>
    <dbReference type="NCBI Taxonomy" id="34615"/>
    <lineage>
        <taxon>Eukaryota</taxon>
        <taxon>Metazoa</taxon>
        <taxon>Ecdysozoa</taxon>
        <taxon>Arthropoda</taxon>
        <taxon>Chelicerata</taxon>
        <taxon>Arachnida</taxon>
        <taxon>Acari</taxon>
        <taxon>Parasitiformes</taxon>
        <taxon>Ixodida</taxon>
        <taxon>Ixodoidea</taxon>
        <taxon>Ixodidae</taxon>
        <taxon>Ixodinae</taxon>
        <taxon>Ixodes</taxon>
    </lineage>
</organism>
<dbReference type="Proteomes" id="UP000805193">
    <property type="component" value="Unassembled WGS sequence"/>
</dbReference>
<protein>
    <submittedName>
        <fullName evidence="1">Uncharacterized protein</fullName>
    </submittedName>
</protein>
<name>A0AC60P2E3_IXOPE</name>
<evidence type="ECO:0000313" key="2">
    <source>
        <dbReference type="Proteomes" id="UP000805193"/>
    </source>
</evidence>
<gene>
    <name evidence="1" type="ORF">HPB47_009243</name>
</gene>
<comment type="caution">
    <text evidence="1">The sequence shown here is derived from an EMBL/GenBank/DDBJ whole genome shotgun (WGS) entry which is preliminary data.</text>
</comment>
<evidence type="ECO:0000313" key="1">
    <source>
        <dbReference type="EMBL" id="KAG0413590.1"/>
    </source>
</evidence>
<accession>A0AC60P2E3</accession>
<reference evidence="1 2" key="1">
    <citation type="journal article" date="2020" name="Cell">
        <title>Large-Scale Comparative Analyses of Tick Genomes Elucidate Their Genetic Diversity and Vector Capacities.</title>
        <authorList>
            <consortium name="Tick Genome and Microbiome Consortium (TIGMIC)"/>
            <person name="Jia N."/>
            <person name="Wang J."/>
            <person name="Shi W."/>
            <person name="Du L."/>
            <person name="Sun Y."/>
            <person name="Zhan W."/>
            <person name="Jiang J.F."/>
            <person name="Wang Q."/>
            <person name="Zhang B."/>
            <person name="Ji P."/>
            <person name="Bell-Sakyi L."/>
            <person name="Cui X.M."/>
            <person name="Yuan T.T."/>
            <person name="Jiang B.G."/>
            <person name="Yang W.F."/>
            <person name="Lam T.T."/>
            <person name="Chang Q.C."/>
            <person name="Ding S.J."/>
            <person name="Wang X.J."/>
            <person name="Zhu J.G."/>
            <person name="Ruan X.D."/>
            <person name="Zhao L."/>
            <person name="Wei J.T."/>
            <person name="Ye R.Z."/>
            <person name="Que T.C."/>
            <person name="Du C.H."/>
            <person name="Zhou Y.H."/>
            <person name="Cheng J.X."/>
            <person name="Dai P.F."/>
            <person name="Guo W.B."/>
            <person name="Han X.H."/>
            <person name="Huang E.J."/>
            <person name="Li L.F."/>
            <person name="Wei W."/>
            <person name="Gao Y.C."/>
            <person name="Liu J.Z."/>
            <person name="Shao H.Z."/>
            <person name="Wang X."/>
            <person name="Wang C.C."/>
            <person name="Yang T.C."/>
            <person name="Huo Q.B."/>
            <person name="Li W."/>
            <person name="Chen H.Y."/>
            <person name="Chen S.E."/>
            <person name="Zhou L.G."/>
            <person name="Ni X.B."/>
            <person name="Tian J.H."/>
            <person name="Sheng Y."/>
            <person name="Liu T."/>
            <person name="Pan Y.S."/>
            <person name="Xia L.Y."/>
            <person name="Li J."/>
            <person name="Zhao F."/>
            <person name="Cao W.C."/>
        </authorList>
    </citation>
    <scope>NUCLEOTIDE SEQUENCE [LARGE SCALE GENOMIC DNA]</scope>
    <source>
        <strain evidence="1">Iper-2018</strain>
    </source>
</reference>
<proteinExistence type="predicted"/>